<sequence>MIQTMKYVTALFCLVFTLSANAALDETKVQDWLSAVAASQQWSEANDGSLELIEDKVQGLSEVEAEAILKNEPLYKEFMGIASQYGFDSLQSLKARTFEIFAAVLDPEMQAQMKEGLTQGRAMLDSGMLDDGMKASMTEALSSLETMLAVSEKTTDADRQAVAPFKEQIIAFMDQE</sequence>
<evidence type="ECO:0000313" key="3">
    <source>
        <dbReference type="Proteomes" id="UP000286482"/>
    </source>
</evidence>
<proteinExistence type="predicted"/>
<evidence type="ECO:0000256" key="1">
    <source>
        <dbReference type="SAM" id="SignalP"/>
    </source>
</evidence>
<feature type="chain" id="PRO_5019031302" evidence="1">
    <location>
        <begin position="23"/>
        <end position="176"/>
    </location>
</feature>
<reference evidence="2 3" key="1">
    <citation type="submission" date="2018-09" db="EMBL/GenBank/DDBJ databases">
        <authorList>
            <person name="Wang Z."/>
        </authorList>
    </citation>
    <scope>NUCLEOTIDE SEQUENCE [LARGE SCALE GENOMIC DNA]</scope>
    <source>
        <strain evidence="2 3">ALS 81</strain>
    </source>
</reference>
<dbReference type="AlphaFoldDB" id="A0A420E6R8"/>
<gene>
    <name evidence="2" type="ORF">DBZ36_18310</name>
</gene>
<dbReference type="OrthoDB" id="9862660at2"/>
<protein>
    <submittedName>
        <fullName evidence="2">Uncharacterized protein</fullName>
    </submittedName>
</protein>
<accession>A0A420E6R8</accession>
<evidence type="ECO:0000313" key="2">
    <source>
        <dbReference type="EMBL" id="RKF13725.1"/>
    </source>
</evidence>
<comment type="caution">
    <text evidence="2">The sequence shown here is derived from an EMBL/GenBank/DDBJ whole genome shotgun (WGS) entry which is preliminary data.</text>
</comment>
<organism evidence="2 3">
    <name type="scientific">Alginatibacterium sediminis</name>
    <dbReference type="NCBI Taxonomy" id="2164068"/>
    <lineage>
        <taxon>Bacteria</taxon>
        <taxon>Pseudomonadati</taxon>
        <taxon>Pseudomonadota</taxon>
        <taxon>Gammaproteobacteria</taxon>
        <taxon>Alteromonadales</taxon>
        <taxon>Alteromonadaceae</taxon>
        <taxon>Alginatibacterium</taxon>
    </lineage>
</organism>
<dbReference type="RefSeq" id="WP_120356435.1">
    <property type="nucleotide sequence ID" value="NZ_RAQO01000010.1"/>
</dbReference>
<keyword evidence="1" id="KW-0732">Signal</keyword>
<dbReference type="EMBL" id="RAQO01000010">
    <property type="protein sequence ID" value="RKF13725.1"/>
    <property type="molecule type" value="Genomic_DNA"/>
</dbReference>
<name>A0A420E6R8_9ALTE</name>
<keyword evidence="3" id="KW-1185">Reference proteome</keyword>
<dbReference type="Proteomes" id="UP000286482">
    <property type="component" value="Unassembled WGS sequence"/>
</dbReference>
<feature type="signal peptide" evidence="1">
    <location>
        <begin position="1"/>
        <end position="22"/>
    </location>
</feature>